<keyword evidence="3" id="KW-1185">Reference proteome</keyword>
<name>A0A6G1I5K6_9PEZI</name>
<feature type="region of interest" description="Disordered" evidence="1">
    <location>
        <begin position="79"/>
        <end position="104"/>
    </location>
</feature>
<feature type="compositionally biased region" description="Basic residues" evidence="1">
    <location>
        <begin position="140"/>
        <end position="151"/>
    </location>
</feature>
<sequence>MSPTREPTTVRERAPWRGRTRLAQPLCNARLACREWVLACENRGRSHRMSQDKAVGFWSDIERRVASRREPEIRTVSMLSGPISTPSDIPQSISIPGPTRTPRIIPRSPFHFAARLMRALQYIPSPPPSDRANRLSQRPARTKRSPPHKHQTPTQPPRRLGPRVRTPTVPASHPRAVPKAATPNPPARRRGPRLICAVRGALPIFHGLHGRLFAFREREKAGARSALAQPYLIAVPCAAAPAGEHPQGGAMWRLRLGIGSAGMGHSGLTRGRRFAFSVSRAGSRVYQGADTPSTAHVATVGYIKCSIGFTAAEVPPPCPSVPISTTVSVWVICG</sequence>
<evidence type="ECO:0000256" key="1">
    <source>
        <dbReference type="SAM" id="MobiDB-lite"/>
    </source>
</evidence>
<accession>A0A6G1I5K6</accession>
<organism evidence="2 3">
    <name type="scientific">Trichodelitschia bisporula</name>
    <dbReference type="NCBI Taxonomy" id="703511"/>
    <lineage>
        <taxon>Eukaryota</taxon>
        <taxon>Fungi</taxon>
        <taxon>Dikarya</taxon>
        <taxon>Ascomycota</taxon>
        <taxon>Pezizomycotina</taxon>
        <taxon>Dothideomycetes</taxon>
        <taxon>Dothideomycetes incertae sedis</taxon>
        <taxon>Phaeotrichales</taxon>
        <taxon>Phaeotrichaceae</taxon>
        <taxon>Trichodelitschia</taxon>
    </lineage>
</organism>
<protein>
    <submittedName>
        <fullName evidence="2">Uncharacterized protein</fullName>
    </submittedName>
</protein>
<feature type="compositionally biased region" description="Low complexity" evidence="1">
    <location>
        <begin position="93"/>
        <end position="104"/>
    </location>
</feature>
<feature type="region of interest" description="Disordered" evidence="1">
    <location>
        <begin position="122"/>
        <end position="191"/>
    </location>
</feature>
<evidence type="ECO:0000313" key="3">
    <source>
        <dbReference type="Proteomes" id="UP000799640"/>
    </source>
</evidence>
<gene>
    <name evidence="2" type="ORF">EJ06DRAFT_273959</name>
</gene>
<dbReference type="Proteomes" id="UP000799640">
    <property type="component" value="Unassembled WGS sequence"/>
</dbReference>
<evidence type="ECO:0000313" key="2">
    <source>
        <dbReference type="EMBL" id="KAF2403349.1"/>
    </source>
</evidence>
<dbReference type="EMBL" id="ML996689">
    <property type="protein sequence ID" value="KAF2403349.1"/>
    <property type="molecule type" value="Genomic_DNA"/>
</dbReference>
<reference evidence="2" key="1">
    <citation type="journal article" date="2020" name="Stud. Mycol.">
        <title>101 Dothideomycetes genomes: a test case for predicting lifestyles and emergence of pathogens.</title>
        <authorList>
            <person name="Haridas S."/>
            <person name="Albert R."/>
            <person name="Binder M."/>
            <person name="Bloem J."/>
            <person name="Labutti K."/>
            <person name="Salamov A."/>
            <person name="Andreopoulos B."/>
            <person name="Baker S."/>
            <person name="Barry K."/>
            <person name="Bills G."/>
            <person name="Bluhm B."/>
            <person name="Cannon C."/>
            <person name="Castanera R."/>
            <person name="Culley D."/>
            <person name="Daum C."/>
            <person name="Ezra D."/>
            <person name="Gonzalez J."/>
            <person name="Henrissat B."/>
            <person name="Kuo A."/>
            <person name="Liang C."/>
            <person name="Lipzen A."/>
            <person name="Lutzoni F."/>
            <person name="Magnuson J."/>
            <person name="Mondo S."/>
            <person name="Nolan M."/>
            <person name="Ohm R."/>
            <person name="Pangilinan J."/>
            <person name="Park H.-J."/>
            <person name="Ramirez L."/>
            <person name="Alfaro M."/>
            <person name="Sun H."/>
            <person name="Tritt A."/>
            <person name="Yoshinaga Y."/>
            <person name="Zwiers L.-H."/>
            <person name="Turgeon B."/>
            <person name="Goodwin S."/>
            <person name="Spatafora J."/>
            <person name="Crous P."/>
            <person name="Grigoriev I."/>
        </authorList>
    </citation>
    <scope>NUCLEOTIDE SEQUENCE</scope>
    <source>
        <strain evidence="2">CBS 262.69</strain>
    </source>
</reference>
<feature type="compositionally biased region" description="Polar residues" evidence="1">
    <location>
        <begin position="82"/>
        <end position="92"/>
    </location>
</feature>
<proteinExistence type="predicted"/>
<dbReference type="AlphaFoldDB" id="A0A6G1I5K6"/>